<evidence type="ECO:0000259" key="1">
    <source>
        <dbReference type="Pfam" id="PF03478"/>
    </source>
</evidence>
<proteinExistence type="predicted"/>
<reference evidence="3" key="1">
    <citation type="journal article" date="2014" name="Science">
        <title>The coffee genome provides insight into the convergent evolution of caffeine biosynthesis.</title>
        <authorList>
            <person name="Denoeud F."/>
            <person name="Carretero-Paulet L."/>
            <person name="Dereeper A."/>
            <person name="Droc G."/>
            <person name="Guyot R."/>
            <person name="Pietrella M."/>
            <person name="Zheng C."/>
            <person name="Alberti A."/>
            <person name="Anthony F."/>
            <person name="Aprea G."/>
            <person name="Aury J.M."/>
            <person name="Bento P."/>
            <person name="Bernard M."/>
            <person name="Bocs S."/>
            <person name="Campa C."/>
            <person name="Cenci A."/>
            <person name="Combes M.C."/>
            <person name="Crouzillat D."/>
            <person name="Da Silva C."/>
            <person name="Daddiego L."/>
            <person name="De Bellis F."/>
            <person name="Dussert S."/>
            <person name="Garsmeur O."/>
            <person name="Gayraud T."/>
            <person name="Guignon V."/>
            <person name="Jahn K."/>
            <person name="Jamilloux V."/>
            <person name="Joet T."/>
            <person name="Labadie K."/>
            <person name="Lan T."/>
            <person name="Leclercq J."/>
            <person name="Lepelley M."/>
            <person name="Leroy T."/>
            <person name="Li L.T."/>
            <person name="Librado P."/>
            <person name="Lopez L."/>
            <person name="Munoz A."/>
            <person name="Noel B."/>
            <person name="Pallavicini A."/>
            <person name="Perrotta G."/>
            <person name="Poncet V."/>
            <person name="Pot D."/>
            <person name="Priyono X."/>
            <person name="Rigoreau M."/>
            <person name="Rouard M."/>
            <person name="Rozas J."/>
            <person name="Tranchant-Dubreuil C."/>
            <person name="VanBuren R."/>
            <person name="Zhang Q."/>
            <person name="Andrade A.C."/>
            <person name="Argout X."/>
            <person name="Bertrand B."/>
            <person name="de Kochko A."/>
            <person name="Graziosi G."/>
            <person name="Henry R.J."/>
            <person name="Jayarama X."/>
            <person name="Ming R."/>
            <person name="Nagai C."/>
            <person name="Rounsley S."/>
            <person name="Sankoff D."/>
            <person name="Giuliano G."/>
            <person name="Albert V.A."/>
            <person name="Wincker P."/>
            <person name="Lashermes P."/>
        </authorList>
    </citation>
    <scope>NUCLEOTIDE SEQUENCE [LARGE SCALE GENOMIC DNA]</scope>
    <source>
        <strain evidence="3">cv. DH200-94</strain>
    </source>
</reference>
<dbReference type="PANTHER" id="PTHR44259:SF108">
    <property type="entry name" value="F-BOX PROTEIN SKIP23-LIKE"/>
    <property type="match status" value="1"/>
</dbReference>
<keyword evidence="3" id="KW-1185">Reference proteome</keyword>
<dbReference type="Pfam" id="PF03478">
    <property type="entry name" value="Beta-prop_KIB1-4"/>
    <property type="match status" value="1"/>
</dbReference>
<feature type="domain" description="KIB1-4 beta-propeller" evidence="1">
    <location>
        <begin position="67"/>
        <end position="341"/>
    </location>
</feature>
<dbReference type="Gene3D" id="1.20.1280.50">
    <property type="match status" value="1"/>
</dbReference>
<dbReference type="STRING" id="49390.A0A068UMW2"/>
<dbReference type="InterPro" id="IPR050942">
    <property type="entry name" value="F-box_BR-signaling"/>
</dbReference>
<dbReference type="AlphaFoldDB" id="A0A068UMW2"/>
<dbReference type="OrthoDB" id="642536at2759"/>
<dbReference type="Gramene" id="CDP09771">
    <property type="protein sequence ID" value="CDP09771"/>
    <property type="gene ID" value="GSCOC_T00030230001"/>
</dbReference>
<dbReference type="InterPro" id="IPR005174">
    <property type="entry name" value="KIB1-4_b-propeller"/>
</dbReference>
<sequence length="369" mass="41202">MGDWSQLLPDLLAVISRHLSLIEDFVAFRGVCTSWRMAAPKQNFVNLWPTVPLLMLAEKKDSDDREFYSLSRGKVWNKLSLPETKNKKCMESRGWLITVGSGGEMNMLHPLSGVQIELPHQSTFPMYDDRGTSSCFVYVRKAALSAPPSASDGFSGFVLMVIYDGGGALGFWRPGDKCWKRVEMQRPWGAFSDVNYYNGKFYAITYSGRIIVCDVSGPGSMEAQLLFSIDIELLLYRVSYLVELAGELLIVARDGAFVDEDLNYGASNFRVFQLDLINCRWKEVTSLGNSSIFVGYNAAFSVESAGFPGIIKPNCIYFTDDCIESYYDVEPGGGKDMGIYDVEDGKIERFDDIRSFSLMGPPVWVAPSS</sequence>
<accession>A0A068UMW2</accession>
<gene>
    <name evidence="2" type="ORF">GSCOC_T00030230001</name>
</gene>
<dbReference type="PANTHER" id="PTHR44259">
    <property type="entry name" value="OS07G0183000 PROTEIN-RELATED"/>
    <property type="match status" value="1"/>
</dbReference>
<dbReference type="EMBL" id="HG739125">
    <property type="protein sequence ID" value="CDP09771.1"/>
    <property type="molecule type" value="Genomic_DNA"/>
</dbReference>
<protein>
    <recommendedName>
        <fullName evidence="1">KIB1-4 beta-propeller domain-containing protein</fullName>
    </recommendedName>
</protein>
<dbReference type="InParanoid" id="A0A068UMW2"/>
<evidence type="ECO:0000313" key="3">
    <source>
        <dbReference type="Proteomes" id="UP000295252"/>
    </source>
</evidence>
<organism evidence="2 3">
    <name type="scientific">Coffea canephora</name>
    <name type="common">Robusta coffee</name>
    <dbReference type="NCBI Taxonomy" id="49390"/>
    <lineage>
        <taxon>Eukaryota</taxon>
        <taxon>Viridiplantae</taxon>
        <taxon>Streptophyta</taxon>
        <taxon>Embryophyta</taxon>
        <taxon>Tracheophyta</taxon>
        <taxon>Spermatophyta</taxon>
        <taxon>Magnoliopsida</taxon>
        <taxon>eudicotyledons</taxon>
        <taxon>Gunneridae</taxon>
        <taxon>Pentapetalae</taxon>
        <taxon>asterids</taxon>
        <taxon>lamiids</taxon>
        <taxon>Gentianales</taxon>
        <taxon>Rubiaceae</taxon>
        <taxon>Ixoroideae</taxon>
        <taxon>Gardenieae complex</taxon>
        <taxon>Bertiereae - Coffeeae clade</taxon>
        <taxon>Coffeeae</taxon>
        <taxon>Coffea</taxon>
    </lineage>
</organism>
<dbReference type="PhylomeDB" id="A0A068UMW2"/>
<name>A0A068UMW2_COFCA</name>
<dbReference type="Proteomes" id="UP000295252">
    <property type="component" value="Chromosome X"/>
</dbReference>
<dbReference type="FunCoup" id="A0A068UMW2">
    <property type="interactions" value="12"/>
</dbReference>
<dbReference type="OMA" id="VQGGCHR"/>
<evidence type="ECO:0000313" key="2">
    <source>
        <dbReference type="EMBL" id="CDP09771.1"/>
    </source>
</evidence>